<keyword evidence="1" id="KW-0812">Transmembrane</keyword>
<accession>A0ABT5YND6</accession>
<comment type="caution">
    <text evidence="2">The sequence shown here is derived from an EMBL/GenBank/DDBJ whole genome shotgun (WGS) entry which is preliminary data.</text>
</comment>
<dbReference type="Proteomes" id="UP001215503">
    <property type="component" value="Unassembled WGS sequence"/>
</dbReference>
<proteinExistence type="predicted"/>
<organism evidence="2 3">
    <name type="scientific">Aquibaculum arenosum</name>
    <dbReference type="NCBI Taxonomy" id="3032591"/>
    <lineage>
        <taxon>Bacteria</taxon>
        <taxon>Pseudomonadati</taxon>
        <taxon>Pseudomonadota</taxon>
        <taxon>Alphaproteobacteria</taxon>
        <taxon>Rhodospirillales</taxon>
        <taxon>Rhodovibrionaceae</taxon>
        <taxon>Aquibaculum</taxon>
    </lineage>
</organism>
<keyword evidence="1" id="KW-1133">Transmembrane helix</keyword>
<feature type="transmembrane region" description="Helical" evidence="1">
    <location>
        <begin position="12"/>
        <end position="32"/>
    </location>
</feature>
<evidence type="ECO:0000256" key="1">
    <source>
        <dbReference type="SAM" id="Phobius"/>
    </source>
</evidence>
<evidence type="ECO:0000313" key="3">
    <source>
        <dbReference type="Proteomes" id="UP001215503"/>
    </source>
</evidence>
<dbReference type="EMBL" id="JARHUD010000005">
    <property type="protein sequence ID" value="MDF2096333.1"/>
    <property type="molecule type" value="Genomic_DNA"/>
</dbReference>
<sequence>MSMFVAVIEFFLARPALSHGVLALLIMAAVLLVTRPFRVANAHWIGAALAVGFYWGREKRDHENRLDAPMAEVWYRGWAPWEWNAKDQEGFLWAFLACLLLALVLHFRRRR</sequence>
<feature type="transmembrane region" description="Helical" evidence="1">
    <location>
        <begin position="90"/>
        <end position="107"/>
    </location>
</feature>
<keyword evidence="3" id="KW-1185">Reference proteome</keyword>
<name>A0ABT5YND6_9PROT</name>
<keyword evidence="1" id="KW-0472">Membrane</keyword>
<reference evidence="2 3" key="1">
    <citation type="submission" date="2023-03" db="EMBL/GenBank/DDBJ databases">
        <title>Fodinicurvata sp. CAU 1616 isolated from sea sendiment.</title>
        <authorList>
            <person name="Kim W."/>
        </authorList>
    </citation>
    <scope>NUCLEOTIDE SEQUENCE [LARGE SCALE GENOMIC DNA]</scope>
    <source>
        <strain evidence="2 3">CAU 1616</strain>
    </source>
</reference>
<feature type="transmembrane region" description="Helical" evidence="1">
    <location>
        <begin position="39"/>
        <end position="56"/>
    </location>
</feature>
<protein>
    <submittedName>
        <fullName evidence="2">Uncharacterized protein</fullName>
    </submittedName>
</protein>
<evidence type="ECO:0000313" key="2">
    <source>
        <dbReference type="EMBL" id="MDF2096333.1"/>
    </source>
</evidence>
<dbReference type="RefSeq" id="WP_275822638.1">
    <property type="nucleotide sequence ID" value="NZ_JARHUD010000005.1"/>
</dbReference>
<gene>
    <name evidence="2" type="ORF">P2G67_10130</name>
</gene>